<dbReference type="Pfam" id="PF12450">
    <property type="entry name" value="vWF_A"/>
    <property type="match status" value="1"/>
</dbReference>
<dbReference type="PANTHER" id="PTHR10166:SF37">
    <property type="entry name" value="STOLID, ISOFORM H"/>
    <property type="match status" value="1"/>
</dbReference>
<dbReference type="Pfam" id="PF00092">
    <property type="entry name" value="VWA"/>
    <property type="match status" value="1"/>
</dbReference>
<dbReference type="Pfam" id="PF12034">
    <property type="entry name" value="YfbK_C"/>
    <property type="match status" value="1"/>
</dbReference>
<feature type="domain" description="VWFA" evidence="2">
    <location>
        <begin position="219"/>
        <end position="395"/>
    </location>
</feature>
<accession>A0A328C404</accession>
<dbReference type="Gene3D" id="3.40.50.410">
    <property type="entry name" value="von Willebrand factor, type A domain"/>
    <property type="match status" value="1"/>
</dbReference>
<reference evidence="3 4" key="1">
    <citation type="submission" date="2018-05" db="EMBL/GenBank/DDBJ databases">
        <title>Lujinxingia marina gen. nov. sp. nov., a new facultative anaerobic member of the class Deltaproteobacteria, and proposal of Lujinxingaceae fam. nov.</title>
        <authorList>
            <person name="Li C.-M."/>
        </authorList>
    </citation>
    <scope>NUCLEOTIDE SEQUENCE [LARGE SCALE GENOMIC DNA]</scope>
    <source>
        <strain evidence="3 4">B210</strain>
    </source>
</reference>
<dbReference type="InterPro" id="IPR002035">
    <property type="entry name" value="VWF_A"/>
</dbReference>
<dbReference type="InterPro" id="IPR021908">
    <property type="entry name" value="YfbK_C"/>
</dbReference>
<evidence type="ECO:0000256" key="1">
    <source>
        <dbReference type="SAM" id="MobiDB-lite"/>
    </source>
</evidence>
<dbReference type="Proteomes" id="UP000249169">
    <property type="component" value="Unassembled WGS sequence"/>
</dbReference>
<keyword evidence="4" id="KW-1185">Reference proteome</keyword>
<feature type="compositionally biased region" description="Low complexity" evidence="1">
    <location>
        <begin position="59"/>
        <end position="74"/>
    </location>
</feature>
<dbReference type="InterPro" id="IPR022156">
    <property type="entry name" value="Uncharacterised_YfbK_N"/>
</dbReference>
<comment type="caution">
    <text evidence="3">The sequence shown here is derived from an EMBL/GenBank/DDBJ whole genome shotgun (WGS) entry which is preliminary data.</text>
</comment>
<feature type="compositionally biased region" description="Basic and acidic residues" evidence="1">
    <location>
        <begin position="49"/>
        <end position="58"/>
    </location>
</feature>
<feature type="region of interest" description="Disordered" evidence="1">
    <location>
        <begin position="107"/>
        <end position="129"/>
    </location>
</feature>
<dbReference type="PANTHER" id="PTHR10166">
    <property type="entry name" value="VOLTAGE-DEPENDENT CALCIUM CHANNEL SUBUNIT ALPHA-2/DELTA-RELATED"/>
    <property type="match status" value="1"/>
</dbReference>
<proteinExistence type="predicted"/>
<dbReference type="PROSITE" id="PS50234">
    <property type="entry name" value="VWFA"/>
    <property type="match status" value="1"/>
</dbReference>
<evidence type="ECO:0000313" key="4">
    <source>
        <dbReference type="Proteomes" id="UP000249169"/>
    </source>
</evidence>
<dbReference type="AlphaFoldDB" id="A0A328C404"/>
<evidence type="ECO:0000313" key="3">
    <source>
        <dbReference type="EMBL" id="RAL21258.1"/>
    </source>
</evidence>
<dbReference type="SMART" id="SM00327">
    <property type="entry name" value="VWA"/>
    <property type="match status" value="1"/>
</dbReference>
<sequence>MIGATMTRTKKIILGICALILLLLVGGHLVQNKLDVVEVNQDVSTSVDFESRPVDRPNSESAPGATAPASPGTESAARAPDFFDSRTRESPRFAPIPRLSQPTRLATEAPTRPAVQHHFTPTSEEPTSTFSIDVNTASYTASRDALFNGLLPHPSSVRPEEFLNFFSYDYDAPPTGQDFSIKIDALPSYFGSDPETPRHLMRVGIRGADIAVEDMKPSNLVFLVDISGSMGLDTRLPAAQIAMRTLVESLRPDDTVAIQTYASGTHTALNPTPVASKNKIIAAIDALHARGTTRGDAGIIHAYQLARDAFIEEGNNRVIIFSDGDFNVGPPGKDLAQLIRSYRDDHITVTTVAMGLGSQDETMELLARNTNGNYVYIDTLEEADRVFKERIVGTLQVLAADVKFQVEFNPDHVRRYRLLGYEKRRLRNEDFKNDQIDAAELGPGHTVTAFYEVEFADELPDDAELARVDIRYKKDLGAPGQHLSQRLTPAQVYATFEQAPAQLRFATAVASFAESLQIQPGSDPPPPFNEMLAVVARSAYKDDARQVEFANLITFAQELWTAY</sequence>
<protein>
    <submittedName>
        <fullName evidence="3">VWA domain-containing protein</fullName>
    </submittedName>
</protein>
<evidence type="ECO:0000259" key="2">
    <source>
        <dbReference type="PROSITE" id="PS50234"/>
    </source>
</evidence>
<dbReference type="InterPro" id="IPR051173">
    <property type="entry name" value="Ca_channel_alpha-2/delta"/>
</dbReference>
<dbReference type="SUPFAM" id="SSF53300">
    <property type="entry name" value="vWA-like"/>
    <property type="match status" value="1"/>
</dbReference>
<name>A0A328C404_9DELT</name>
<organism evidence="3 4">
    <name type="scientific">Lujinxingia litoralis</name>
    <dbReference type="NCBI Taxonomy" id="2211119"/>
    <lineage>
        <taxon>Bacteria</taxon>
        <taxon>Deltaproteobacteria</taxon>
        <taxon>Bradymonadales</taxon>
        <taxon>Lujinxingiaceae</taxon>
        <taxon>Lujinxingia</taxon>
    </lineage>
</organism>
<dbReference type="InterPro" id="IPR036465">
    <property type="entry name" value="vWFA_dom_sf"/>
</dbReference>
<feature type="region of interest" description="Disordered" evidence="1">
    <location>
        <begin position="48"/>
        <end position="78"/>
    </location>
</feature>
<gene>
    <name evidence="3" type="ORF">DL240_14120</name>
</gene>
<dbReference type="EMBL" id="QHKO01000006">
    <property type="protein sequence ID" value="RAL21258.1"/>
    <property type="molecule type" value="Genomic_DNA"/>
</dbReference>
<feature type="compositionally biased region" description="Low complexity" evidence="1">
    <location>
        <begin position="119"/>
        <end position="129"/>
    </location>
</feature>